<protein>
    <submittedName>
        <fullName evidence="1">Uncharacterized protein</fullName>
    </submittedName>
</protein>
<organism evidence="1 2">
    <name type="scientific">Candidatus Thermoflexus japonica</name>
    <dbReference type="NCBI Taxonomy" id="2035417"/>
    <lineage>
        <taxon>Bacteria</taxon>
        <taxon>Bacillati</taxon>
        <taxon>Chloroflexota</taxon>
        <taxon>Thermoflexia</taxon>
        <taxon>Thermoflexales</taxon>
        <taxon>Thermoflexaceae</taxon>
        <taxon>Thermoflexus</taxon>
    </lineage>
</organism>
<evidence type="ECO:0000313" key="1">
    <source>
        <dbReference type="EMBL" id="GBD09295.1"/>
    </source>
</evidence>
<sequence length="195" mass="20457">MPSLRLGQFGEAAVGLGAVLQELLAVGGEGFAEAPQVLLGAALGLGEGGDGLLQASHAFIRSPLGLGQLGEAALGFGAVLQELPAEGGQVLLGALLGFRESGDRFREGLQGLRQAVQGLFHLPQPGGHAPQGLRRLHELFRQQPLAQRFQPVRMLVQQADQIVQIPNCERHASLPQAYAHFITEAVRTASSPSAP</sequence>
<name>A0A2H5Y771_9CHLR</name>
<dbReference type="AlphaFoldDB" id="A0A2H5Y771"/>
<reference evidence="2" key="1">
    <citation type="submission" date="2017-09" db="EMBL/GenBank/DDBJ databases">
        <title>Metaegenomics of thermophilic ammonia-oxidizing enrichment culture.</title>
        <authorList>
            <person name="Kato S."/>
            <person name="Suzuki K."/>
        </authorList>
    </citation>
    <scope>NUCLEOTIDE SEQUENCE [LARGE SCALE GENOMIC DNA]</scope>
</reference>
<evidence type="ECO:0000313" key="2">
    <source>
        <dbReference type="Proteomes" id="UP000236642"/>
    </source>
</evidence>
<comment type="caution">
    <text evidence="1">The sequence shown here is derived from an EMBL/GenBank/DDBJ whole genome shotgun (WGS) entry which is preliminary data.</text>
</comment>
<dbReference type="Proteomes" id="UP000236642">
    <property type="component" value="Unassembled WGS sequence"/>
</dbReference>
<gene>
    <name evidence="1" type="ORF">HRbin22_01545</name>
</gene>
<proteinExistence type="predicted"/>
<accession>A0A2H5Y771</accession>
<dbReference type="EMBL" id="BEHY01000034">
    <property type="protein sequence ID" value="GBD09295.1"/>
    <property type="molecule type" value="Genomic_DNA"/>
</dbReference>